<dbReference type="KEGG" id="pspi:PS2015_2537"/>
<protein>
    <submittedName>
        <fullName evidence="3">Uncharacterized protein</fullName>
    </submittedName>
</protein>
<keyword evidence="4" id="KW-1185">Reference proteome</keyword>
<feature type="chain" id="PRO_5006601644" evidence="2">
    <location>
        <begin position="19"/>
        <end position="218"/>
    </location>
</feature>
<reference evidence="3 4" key="1">
    <citation type="submission" date="2015-11" db="EMBL/GenBank/DDBJ databases">
        <authorList>
            <person name="Zhang Y."/>
            <person name="Guo Z."/>
        </authorList>
    </citation>
    <scope>NUCLEOTIDE SEQUENCE [LARGE SCALE GENOMIC DNA]</scope>
    <source>
        <strain evidence="3 4">KCTC 32221</strain>
    </source>
</reference>
<dbReference type="EMBL" id="CP013189">
    <property type="protein sequence ID" value="ALO47171.1"/>
    <property type="molecule type" value="Genomic_DNA"/>
</dbReference>
<dbReference type="Proteomes" id="UP000065641">
    <property type="component" value="Chromosome"/>
</dbReference>
<proteinExistence type="predicted"/>
<keyword evidence="2" id="KW-0732">Signal</keyword>
<dbReference type="RefSeq" id="WP_058022589.1">
    <property type="nucleotide sequence ID" value="NZ_CP013189.1"/>
</dbReference>
<sequence precursor="true">MKYVLISAMILFQTHAIAQDNPFHFTELNQGMQQSSGFPIDSESRIPLIQETTTGALKELLVEISFFRGLHSRLSSSPNDIEQTLKRYDLSTNEAEDIVTLLGAWKQQTAVNASQKIAKMCEQWNTRNRSLSDEVNASLVLNFHRELDADISDQRDQIKDLKEMVSRYTDNNSSSLILFHLDVRQRSKPDIGYLSFADGVSRRGNSVEELETICGGVQ</sequence>
<accession>A0A0S2KGC3</accession>
<evidence type="ECO:0000313" key="4">
    <source>
        <dbReference type="Proteomes" id="UP000065641"/>
    </source>
</evidence>
<evidence type="ECO:0000256" key="1">
    <source>
        <dbReference type="SAM" id="Coils"/>
    </source>
</evidence>
<dbReference type="AlphaFoldDB" id="A0A0S2KGC3"/>
<name>A0A0S2KGC3_9GAMM</name>
<dbReference type="STRING" id="1249552.PS2015_2537"/>
<keyword evidence="1" id="KW-0175">Coiled coil</keyword>
<feature type="signal peptide" evidence="2">
    <location>
        <begin position="1"/>
        <end position="18"/>
    </location>
</feature>
<gene>
    <name evidence="3" type="ORF">PS2015_2537</name>
</gene>
<evidence type="ECO:0000256" key="2">
    <source>
        <dbReference type="SAM" id="SignalP"/>
    </source>
</evidence>
<feature type="coiled-coil region" evidence="1">
    <location>
        <begin position="144"/>
        <end position="171"/>
    </location>
</feature>
<organism evidence="3 4">
    <name type="scientific">Pseudohongiella spirulinae</name>
    <dbReference type="NCBI Taxonomy" id="1249552"/>
    <lineage>
        <taxon>Bacteria</taxon>
        <taxon>Pseudomonadati</taxon>
        <taxon>Pseudomonadota</taxon>
        <taxon>Gammaproteobacteria</taxon>
        <taxon>Pseudomonadales</taxon>
        <taxon>Pseudohongiellaceae</taxon>
        <taxon>Pseudohongiella</taxon>
    </lineage>
</organism>
<evidence type="ECO:0000313" key="3">
    <source>
        <dbReference type="EMBL" id="ALO47171.1"/>
    </source>
</evidence>